<name>A0A5C6PQK9_9TELE</name>
<sequence length="48" mass="5890">MAIYISRKNKIEDKREDKRGGQVEERRGEERRGEERRGEREERRGEET</sequence>
<feature type="compositionally biased region" description="Basic and acidic residues" evidence="1">
    <location>
        <begin position="9"/>
        <end position="48"/>
    </location>
</feature>
<keyword evidence="3" id="KW-1185">Reference proteome</keyword>
<protein>
    <submittedName>
        <fullName evidence="2">Uncharacterized protein</fullName>
    </submittedName>
</protein>
<dbReference type="AlphaFoldDB" id="A0A5C6PQK9"/>
<accession>A0A5C6PQK9</accession>
<comment type="caution">
    <text evidence="2">The sequence shown here is derived from an EMBL/GenBank/DDBJ whole genome shotgun (WGS) entry which is preliminary data.</text>
</comment>
<dbReference type="Proteomes" id="UP000324091">
    <property type="component" value="Chromosome 1"/>
</dbReference>
<evidence type="ECO:0000313" key="2">
    <source>
        <dbReference type="EMBL" id="TWW81773.1"/>
    </source>
</evidence>
<evidence type="ECO:0000256" key="1">
    <source>
        <dbReference type="SAM" id="MobiDB-lite"/>
    </source>
</evidence>
<organism evidence="2 3">
    <name type="scientific">Takifugu flavidus</name>
    <name type="common">sansaifugu</name>
    <dbReference type="NCBI Taxonomy" id="433684"/>
    <lineage>
        <taxon>Eukaryota</taxon>
        <taxon>Metazoa</taxon>
        <taxon>Chordata</taxon>
        <taxon>Craniata</taxon>
        <taxon>Vertebrata</taxon>
        <taxon>Euteleostomi</taxon>
        <taxon>Actinopterygii</taxon>
        <taxon>Neopterygii</taxon>
        <taxon>Teleostei</taxon>
        <taxon>Neoteleostei</taxon>
        <taxon>Acanthomorphata</taxon>
        <taxon>Eupercaria</taxon>
        <taxon>Tetraodontiformes</taxon>
        <taxon>Tetradontoidea</taxon>
        <taxon>Tetraodontidae</taxon>
        <taxon>Takifugu</taxon>
    </lineage>
</organism>
<feature type="region of interest" description="Disordered" evidence="1">
    <location>
        <begin position="1"/>
        <end position="48"/>
    </location>
</feature>
<evidence type="ECO:0000313" key="3">
    <source>
        <dbReference type="Proteomes" id="UP000324091"/>
    </source>
</evidence>
<gene>
    <name evidence="2" type="ORF">D4764_01G0015880</name>
</gene>
<proteinExistence type="predicted"/>
<reference evidence="2 3" key="1">
    <citation type="submission" date="2019-04" db="EMBL/GenBank/DDBJ databases">
        <title>Chromosome genome assembly for Takifugu flavidus.</title>
        <authorList>
            <person name="Xiao S."/>
        </authorList>
    </citation>
    <scope>NUCLEOTIDE SEQUENCE [LARGE SCALE GENOMIC DNA]</scope>
    <source>
        <strain evidence="2">HTHZ2018</strain>
        <tissue evidence="2">Muscle</tissue>
    </source>
</reference>
<dbReference type="EMBL" id="RHFK02000001">
    <property type="protein sequence ID" value="TWW81773.1"/>
    <property type="molecule type" value="Genomic_DNA"/>
</dbReference>